<gene>
    <name evidence="2" type="ORF">L8R85_26045</name>
</gene>
<dbReference type="AlphaFoldDB" id="A0AA43G2K7"/>
<accession>A0AA43G2K7</accession>
<dbReference type="EMBL" id="JAKMYX010000213">
    <property type="protein sequence ID" value="MDH5924445.1"/>
    <property type="molecule type" value="Genomic_DNA"/>
</dbReference>
<evidence type="ECO:0000313" key="2">
    <source>
        <dbReference type="EMBL" id="MDH5924445.1"/>
    </source>
</evidence>
<feature type="non-terminal residue" evidence="2">
    <location>
        <position position="135"/>
    </location>
</feature>
<evidence type="ECO:0000313" key="3">
    <source>
        <dbReference type="Proteomes" id="UP001159663"/>
    </source>
</evidence>
<reference evidence="2" key="1">
    <citation type="submission" date="2022-01" db="EMBL/GenBank/DDBJ databases">
        <title>Vibrio aestuarianus Clade A and Clade B isolates are associated with Pacific oyster (Crassostrea gigas) disease outbreaks across Ireland.</title>
        <authorList>
            <person name="Coyle N."/>
            <person name="O'Toole C."/>
            <person name="Thomas J.C.L."/>
            <person name="Ryder D."/>
            <person name="Cheslett D."/>
            <person name="Feist S."/>
            <person name="Bean T."/>
            <person name="Joseph A."/>
            <person name="Waina A."/>
            <person name="Feil E."/>
            <person name="Verner-Jeffreys D.W."/>
        </authorList>
    </citation>
    <scope>NUCLEOTIDE SEQUENCE</scope>
    <source>
        <strain evidence="2">S/17/14 A</strain>
    </source>
</reference>
<keyword evidence="1" id="KW-1133">Transmembrane helix</keyword>
<keyword evidence="1" id="KW-0472">Membrane</keyword>
<feature type="transmembrane region" description="Helical" evidence="1">
    <location>
        <begin position="49"/>
        <end position="72"/>
    </location>
</feature>
<dbReference type="Proteomes" id="UP001159663">
    <property type="component" value="Unassembled WGS sequence"/>
</dbReference>
<comment type="caution">
    <text evidence="2">The sequence shown here is derived from an EMBL/GenBank/DDBJ whole genome shotgun (WGS) entry which is preliminary data.</text>
</comment>
<keyword evidence="1" id="KW-0812">Transmembrane</keyword>
<sequence length="135" mass="15034">MNNRFKYLLSALGGLLLLAVIVAPIGLYISNMGKGLSSVSENWGDFGSYLGGTISSITGSFSLLIIAISLVMQINDRRRDVYAKNLESRIKYIDALIQRTDDNLKYFESEMNLKRDISMLNSSKNTTEVDKNKDA</sequence>
<evidence type="ECO:0000256" key="1">
    <source>
        <dbReference type="SAM" id="Phobius"/>
    </source>
</evidence>
<feature type="transmembrane region" description="Helical" evidence="1">
    <location>
        <begin position="7"/>
        <end position="29"/>
    </location>
</feature>
<name>A0AA43G2K7_VIBSP</name>
<protein>
    <submittedName>
        <fullName evidence="2">Uncharacterized protein</fullName>
    </submittedName>
</protein>
<proteinExistence type="predicted"/>
<organism evidence="2 3">
    <name type="scientific">Vibrio splendidus</name>
    <dbReference type="NCBI Taxonomy" id="29497"/>
    <lineage>
        <taxon>Bacteria</taxon>
        <taxon>Pseudomonadati</taxon>
        <taxon>Pseudomonadota</taxon>
        <taxon>Gammaproteobacteria</taxon>
        <taxon>Vibrionales</taxon>
        <taxon>Vibrionaceae</taxon>
        <taxon>Vibrio</taxon>
    </lineage>
</organism>